<dbReference type="PROSITE" id="PS50294">
    <property type="entry name" value="WD_REPEATS_REGION"/>
    <property type="match status" value="1"/>
</dbReference>
<evidence type="ECO:0000313" key="12">
    <source>
        <dbReference type="Proteomes" id="UP000261640"/>
    </source>
</evidence>
<dbReference type="Pfam" id="PF23769">
    <property type="entry name" value="Beta-prop_WDR75_2nd"/>
    <property type="match status" value="1"/>
</dbReference>
<dbReference type="AlphaFoldDB" id="A0A7N8Y5D2"/>
<evidence type="ECO:0000313" key="11">
    <source>
        <dbReference type="Ensembl" id="ENSMAMP00000059705.1"/>
    </source>
</evidence>
<keyword evidence="3" id="KW-0698">rRNA processing</keyword>
<dbReference type="InterPro" id="IPR013087">
    <property type="entry name" value="Znf_C2H2_type"/>
</dbReference>
<keyword evidence="7" id="KW-0539">Nucleus</keyword>
<dbReference type="Gene3D" id="2.130.10.10">
    <property type="entry name" value="YVTN repeat-like/Quinoprotein amine dehydrogenase"/>
    <property type="match status" value="3"/>
</dbReference>
<reference evidence="11" key="2">
    <citation type="submission" date="2025-09" db="UniProtKB">
        <authorList>
            <consortium name="Ensembl"/>
        </authorList>
    </citation>
    <scope>IDENTIFICATION</scope>
</reference>
<feature type="compositionally biased region" description="Polar residues" evidence="9">
    <location>
        <begin position="716"/>
        <end position="728"/>
    </location>
</feature>
<name>A0A7N8Y5D2_9TELE</name>
<dbReference type="InterPro" id="IPR019775">
    <property type="entry name" value="WD40_repeat_CS"/>
</dbReference>
<evidence type="ECO:0000256" key="4">
    <source>
        <dbReference type="ARBA" id="ARBA00022574"/>
    </source>
</evidence>
<dbReference type="GO" id="GO:0032040">
    <property type="term" value="C:small-subunit processome"/>
    <property type="evidence" value="ECO:0007669"/>
    <property type="project" value="InterPro"/>
</dbReference>
<evidence type="ECO:0000256" key="5">
    <source>
        <dbReference type="ARBA" id="ARBA00022737"/>
    </source>
</evidence>
<dbReference type="PROSITE" id="PS00678">
    <property type="entry name" value="WD_REPEATS_1"/>
    <property type="match status" value="1"/>
</dbReference>
<dbReference type="InterPro" id="IPR015943">
    <property type="entry name" value="WD40/YVTN_repeat-like_dom_sf"/>
</dbReference>
<evidence type="ECO:0000256" key="2">
    <source>
        <dbReference type="ARBA" id="ARBA00022517"/>
    </source>
</evidence>
<feature type="region of interest" description="Disordered" evidence="9">
    <location>
        <begin position="687"/>
        <end position="738"/>
    </location>
</feature>
<feature type="compositionally biased region" description="Acidic residues" evidence="9">
    <location>
        <begin position="695"/>
        <end position="710"/>
    </location>
</feature>
<evidence type="ECO:0000256" key="1">
    <source>
        <dbReference type="ARBA" id="ARBA00004604"/>
    </source>
</evidence>
<dbReference type="InterPro" id="IPR036322">
    <property type="entry name" value="WD40_repeat_dom_sf"/>
</dbReference>
<keyword evidence="4 8" id="KW-0853">WD repeat</keyword>
<dbReference type="PROSITE" id="PS50082">
    <property type="entry name" value="WD_REPEATS_2"/>
    <property type="match status" value="2"/>
</dbReference>
<dbReference type="Ensembl" id="ENSMAMT00000068883.1">
    <property type="protein sequence ID" value="ENSMAMP00000059705.1"/>
    <property type="gene ID" value="ENSMAMG00000010530.2"/>
</dbReference>
<evidence type="ECO:0000256" key="8">
    <source>
        <dbReference type="PROSITE-ProRule" id="PRU00221"/>
    </source>
</evidence>
<dbReference type="Proteomes" id="UP000261640">
    <property type="component" value="Unplaced"/>
</dbReference>
<dbReference type="Pfam" id="PF00400">
    <property type="entry name" value="WD40"/>
    <property type="match status" value="1"/>
</dbReference>
<dbReference type="InterPro" id="IPR001680">
    <property type="entry name" value="WD40_rpt"/>
</dbReference>
<organism evidence="11 12">
    <name type="scientific">Mastacembelus armatus</name>
    <name type="common">zig-zag eel</name>
    <dbReference type="NCBI Taxonomy" id="205130"/>
    <lineage>
        <taxon>Eukaryota</taxon>
        <taxon>Metazoa</taxon>
        <taxon>Chordata</taxon>
        <taxon>Craniata</taxon>
        <taxon>Vertebrata</taxon>
        <taxon>Euteleostomi</taxon>
        <taxon>Actinopterygii</taxon>
        <taxon>Neopterygii</taxon>
        <taxon>Teleostei</taxon>
        <taxon>Neoteleostei</taxon>
        <taxon>Acanthomorphata</taxon>
        <taxon>Anabantaria</taxon>
        <taxon>Synbranchiformes</taxon>
        <taxon>Mastacembelidae</taxon>
        <taxon>Mastacembelus</taxon>
    </lineage>
</organism>
<keyword evidence="5" id="KW-0677">Repeat</keyword>
<dbReference type="GeneTree" id="ENSGT00390000006303"/>
<dbReference type="GO" id="GO:0045943">
    <property type="term" value="P:positive regulation of transcription by RNA polymerase I"/>
    <property type="evidence" value="ECO:0007669"/>
    <property type="project" value="InterPro"/>
</dbReference>
<keyword evidence="6" id="KW-0804">Transcription</keyword>
<sequence>MVADGDIRVVHRGGSKINSREPVITSDSRLLLCASGECVKVFSTSTEECLHSLRAHTDLVTGVQLRPSNHLQVYSCSADGTVRLWDFTDGILIKLVAVHLPQSGDQLVEAREFSAVLSDVSSNPAAIAFGRGDVYYHNIYVFVLATRFFLKEDNKKGGKNTFTCITCHPKDDCIATGHEDGKIRLWRNFNHKKEYTYSTLHWHHTEVSSVRFTPEGTNLLSGGVESVLVQWRYNQESQRDFLPRLGAAITHIAVSPDGALFCTSHSDNSKELFTCISLHGVCLFCSGTGESVRTDLTVDPRSKAMVLNGKPGHLQFYSLQRDKLLYNLDIVQQEYIHELGLQQFEVVKAAFSATGNWLATVEERKQKVAELELNMKLWQFDEHTQSFVLNTTISAPHEDWITATCFCHATDSQTTMLVSTSKDRHFKAWQLSAPAHTEGMHSSPSWSCDFVGAYHGLVPECCCFSADGSLLAVSFQEVVTVWSPSSWELLTTLSQPPGAIRNLCFGRLSCSKYLLGTTASNLLCCWNLLTCSLEWSTSMDVSLLLADPLSENMAAFCSQAGCTDLFVFKPTEPRPLFSYKALCSGRVTRAVFAPREETLESCEESSQWLNRSQLYFLTPYMDLMTFTTRVEEDRLMASSKQVTFTCAPVTALHQMALLQTPAHVLPSTSFLCSMFVQSLLISVTDSREENKYAEEEMESEKEEGDSEGEMESSTSRPKQVSVGGQATESAGPPLTKAQVRELRRVKKLDYSWLTGLLDS</sequence>
<proteinExistence type="predicted"/>
<feature type="domain" description="C2H2-type" evidence="10">
    <location>
        <begin position="33"/>
        <end position="56"/>
    </location>
</feature>
<accession>A0A7N8Y5D2</accession>
<keyword evidence="2" id="KW-0690">Ribosome biogenesis</keyword>
<evidence type="ECO:0000256" key="7">
    <source>
        <dbReference type="ARBA" id="ARBA00023242"/>
    </source>
</evidence>
<keyword evidence="12" id="KW-1185">Reference proteome</keyword>
<reference evidence="11" key="1">
    <citation type="submission" date="2025-08" db="UniProtKB">
        <authorList>
            <consortium name="Ensembl"/>
        </authorList>
    </citation>
    <scope>IDENTIFICATION</scope>
</reference>
<dbReference type="PANTHER" id="PTHR44215">
    <property type="entry name" value="WD REPEAT-CONTAINING PROTEIN 75"/>
    <property type="match status" value="1"/>
</dbReference>
<evidence type="ECO:0000256" key="9">
    <source>
        <dbReference type="SAM" id="MobiDB-lite"/>
    </source>
</evidence>
<dbReference type="InterPro" id="IPR057644">
    <property type="entry name" value="Beta-prop_WDR75_2nd"/>
</dbReference>
<evidence type="ECO:0000259" key="10">
    <source>
        <dbReference type="PROSITE" id="PS00028"/>
    </source>
</evidence>
<dbReference type="InterPro" id="IPR053826">
    <property type="entry name" value="WDR75"/>
</dbReference>
<dbReference type="SUPFAM" id="SSF50978">
    <property type="entry name" value="WD40 repeat-like"/>
    <property type="match status" value="2"/>
</dbReference>
<evidence type="ECO:0000256" key="3">
    <source>
        <dbReference type="ARBA" id="ARBA00022552"/>
    </source>
</evidence>
<dbReference type="SMART" id="SM00320">
    <property type="entry name" value="WD40"/>
    <property type="match status" value="7"/>
</dbReference>
<comment type="subcellular location">
    <subcellularLocation>
        <location evidence="1">Nucleus</location>
        <location evidence="1">Nucleolus</location>
    </subcellularLocation>
</comment>
<dbReference type="GO" id="GO:2000234">
    <property type="term" value="P:positive regulation of rRNA processing"/>
    <property type="evidence" value="ECO:0007669"/>
    <property type="project" value="TreeGrafter"/>
</dbReference>
<dbReference type="GO" id="GO:0006364">
    <property type="term" value="P:rRNA processing"/>
    <property type="evidence" value="ECO:0007669"/>
    <property type="project" value="UniProtKB-KW"/>
</dbReference>
<dbReference type="PANTHER" id="PTHR44215:SF1">
    <property type="entry name" value="WD REPEAT-CONTAINING PROTEIN 75"/>
    <property type="match status" value="1"/>
</dbReference>
<dbReference type="PROSITE" id="PS00028">
    <property type="entry name" value="ZINC_FINGER_C2H2_1"/>
    <property type="match status" value="1"/>
</dbReference>
<dbReference type="GO" id="GO:0003723">
    <property type="term" value="F:RNA binding"/>
    <property type="evidence" value="ECO:0007669"/>
    <property type="project" value="InterPro"/>
</dbReference>
<evidence type="ECO:0000256" key="6">
    <source>
        <dbReference type="ARBA" id="ARBA00023163"/>
    </source>
</evidence>
<feature type="repeat" description="WD" evidence="8">
    <location>
        <begin position="53"/>
        <end position="95"/>
    </location>
</feature>
<dbReference type="Pfam" id="PF23869">
    <property type="entry name" value="Beta-prop_WDR75_1st"/>
    <property type="match status" value="1"/>
</dbReference>
<protein>
    <submittedName>
        <fullName evidence="11">WD repeat domain 75</fullName>
    </submittedName>
</protein>
<feature type="repeat" description="WD" evidence="8">
    <location>
        <begin position="200"/>
        <end position="241"/>
    </location>
</feature>